<dbReference type="PANTHER" id="PTHR30146:SF33">
    <property type="entry name" value="TRANSCRIPTIONAL REGULATOR"/>
    <property type="match status" value="1"/>
</dbReference>
<dbReference type="InterPro" id="IPR028082">
    <property type="entry name" value="Peripla_BP_I"/>
</dbReference>
<dbReference type="Gene3D" id="1.10.260.40">
    <property type="entry name" value="lambda repressor-like DNA-binding domains"/>
    <property type="match status" value="1"/>
</dbReference>
<evidence type="ECO:0000313" key="7">
    <source>
        <dbReference type="Proteomes" id="UP000469385"/>
    </source>
</evidence>
<keyword evidence="1" id="KW-0805">Transcription regulation</keyword>
<dbReference type="Pfam" id="PF00356">
    <property type="entry name" value="LacI"/>
    <property type="match status" value="1"/>
</dbReference>
<dbReference type="InterPro" id="IPR000843">
    <property type="entry name" value="HTH_LacI"/>
</dbReference>
<dbReference type="CDD" id="cd01392">
    <property type="entry name" value="HTH_LacI"/>
    <property type="match status" value="1"/>
</dbReference>
<reference evidence="6 7" key="1">
    <citation type="submission" date="2019-12" db="EMBL/GenBank/DDBJ databases">
        <authorList>
            <person name="Huq M.A."/>
        </authorList>
    </citation>
    <scope>NUCLEOTIDE SEQUENCE [LARGE SCALE GENOMIC DNA]</scope>
    <source>
        <strain evidence="6 7">MAH-25</strain>
    </source>
</reference>
<dbReference type="AlphaFoldDB" id="A0A6N8IZF2"/>
<dbReference type="RefSeq" id="WP_157399376.1">
    <property type="nucleotide sequence ID" value="NZ_WSEL01000009.1"/>
</dbReference>
<dbReference type="SMART" id="SM00354">
    <property type="entry name" value="HTH_LACI"/>
    <property type="match status" value="1"/>
</dbReference>
<evidence type="ECO:0000313" key="6">
    <source>
        <dbReference type="EMBL" id="MVQ31316.1"/>
    </source>
</evidence>
<accession>A0A6N8IZF2</accession>
<evidence type="ECO:0000256" key="1">
    <source>
        <dbReference type="ARBA" id="ARBA00023015"/>
    </source>
</evidence>
<dbReference type="Proteomes" id="UP000469385">
    <property type="component" value="Unassembled WGS sequence"/>
</dbReference>
<feature type="region of interest" description="Disordered" evidence="4">
    <location>
        <begin position="1"/>
        <end position="21"/>
    </location>
</feature>
<sequence length="354" mass="36859">MKKTPPAPAAAPRPRPRARAEGGVTLQDVARLAGVSPMSASRALNTPARVSQDILQRVQEAVARTGYVRNSLAGALASRRSRLVAALVPNVAGPVFQDLIQALIAALGSAGYQLILAQSGYGVLPDDLLNAVLGQRPDGLVLAGVVPSAQGRQRLQSAGLPVVETWDMVAEPVDMLVGFSHEQIAGAVATHLIADGRRQLAFVGGEHARAQRRARSFVSAALDKRRTARGHADAVAVESVPAPADVRSGRDALARILARQPKTDAVFCSSDLLALGVVTEAQARGIRIPEQLAVVGFGDLSFAADVLPALTTVRIDSAAIGATAARFIVERAEGRPVAATTVDVGFSIVTRDTA</sequence>
<dbReference type="PROSITE" id="PS50932">
    <property type="entry name" value="HTH_LACI_2"/>
    <property type="match status" value="1"/>
</dbReference>
<dbReference type="Pfam" id="PF13377">
    <property type="entry name" value="Peripla_BP_3"/>
    <property type="match status" value="1"/>
</dbReference>
<dbReference type="Gene3D" id="3.40.50.2300">
    <property type="match status" value="2"/>
</dbReference>
<dbReference type="GO" id="GO:0000976">
    <property type="term" value="F:transcription cis-regulatory region binding"/>
    <property type="evidence" value="ECO:0007669"/>
    <property type="project" value="TreeGrafter"/>
</dbReference>
<dbReference type="PROSITE" id="PS00356">
    <property type="entry name" value="HTH_LACI_1"/>
    <property type="match status" value="1"/>
</dbReference>
<evidence type="ECO:0000256" key="4">
    <source>
        <dbReference type="SAM" id="MobiDB-lite"/>
    </source>
</evidence>
<keyword evidence="3" id="KW-0804">Transcription</keyword>
<dbReference type="SUPFAM" id="SSF47413">
    <property type="entry name" value="lambda repressor-like DNA-binding domains"/>
    <property type="match status" value="1"/>
</dbReference>
<keyword evidence="2 6" id="KW-0238">DNA-binding</keyword>
<name>A0A6N8IZF2_9BURK</name>
<dbReference type="InterPro" id="IPR046335">
    <property type="entry name" value="LacI/GalR-like_sensor"/>
</dbReference>
<dbReference type="EMBL" id="WSEL01000009">
    <property type="protein sequence ID" value="MVQ31316.1"/>
    <property type="molecule type" value="Genomic_DNA"/>
</dbReference>
<organism evidence="6 7">
    <name type="scientific">Ramlibacter pinisoli</name>
    <dbReference type="NCBI Taxonomy" id="2682844"/>
    <lineage>
        <taxon>Bacteria</taxon>
        <taxon>Pseudomonadati</taxon>
        <taxon>Pseudomonadota</taxon>
        <taxon>Betaproteobacteria</taxon>
        <taxon>Burkholderiales</taxon>
        <taxon>Comamonadaceae</taxon>
        <taxon>Ramlibacter</taxon>
    </lineage>
</organism>
<protein>
    <submittedName>
        <fullName evidence="6">LacI family DNA-binding transcriptional regulator</fullName>
    </submittedName>
</protein>
<evidence type="ECO:0000259" key="5">
    <source>
        <dbReference type="PROSITE" id="PS50932"/>
    </source>
</evidence>
<keyword evidence="7" id="KW-1185">Reference proteome</keyword>
<dbReference type="PANTHER" id="PTHR30146">
    <property type="entry name" value="LACI-RELATED TRANSCRIPTIONAL REPRESSOR"/>
    <property type="match status" value="1"/>
</dbReference>
<dbReference type="GO" id="GO:0003700">
    <property type="term" value="F:DNA-binding transcription factor activity"/>
    <property type="evidence" value="ECO:0007669"/>
    <property type="project" value="TreeGrafter"/>
</dbReference>
<dbReference type="InterPro" id="IPR010982">
    <property type="entry name" value="Lambda_DNA-bd_dom_sf"/>
</dbReference>
<feature type="domain" description="HTH lacI-type" evidence="5">
    <location>
        <begin position="24"/>
        <end position="78"/>
    </location>
</feature>
<feature type="compositionally biased region" description="Pro residues" evidence="4">
    <location>
        <begin position="1"/>
        <end position="13"/>
    </location>
</feature>
<dbReference type="SUPFAM" id="SSF53822">
    <property type="entry name" value="Periplasmic binding protein-like I"/>
    <property type="match status" value="1"/>
</dbReference>
<dbReference type="CDD" id="cd01575">
    <property type="entry name" value="PBP1_GntR"/>
    <property type="match status" value="1"/>
</dbReference>
<evidence type="ECO:0000256" key="2">
    <source>
        <dbReference type="ARBA" id="ARBA00023125"/>
    </source>
</evidence>
<proteinExistence type="predicted"/>
<evidence type="ECO:0000256" key="3">
    <source>
        <dbReference type="ARBA" id="ARBA00023163"/>
    </source>
</evidence>
<comment type="caution">
    <text evidence="6">The sequence shown here is derived from an EMBL/GenBank/DDBJ whole genome shotgun (WGS) entry which is preliminary data.</text>
</comment>
<gene>
    <name evidence="6" type="ORF">GON04_17805</name>
</gene>